<dbReference type="PANTHER" id="PTHR33746:SF4">
    <property type="entry name" value="RUBRERYTHRIN"/>
    <property type="match status" value="1"/>
</dbReference>
<dbReference type="InterPro" id="IPR048574">
    <property type="entry name" value="RUBY_RBDX"/>
</dbReference>
<dbReference type="CDD" id="cd01041">
    <property type="entry name" value="Rubrerythrin"/>
    <property type="match status" value="1"/>
</dbReference>
<dbReference type="Pfam" id="PF00149">
    <property type="entry name" value="Metallophos"/>
    <property type="match status" value="1"/>
</dbReference>
<dbReference type="PANTHER" id="PTHR33746">
    <property type="entry name" value="RUBRERYTHRIN"/>
    <property type="match status" value="1"/>
</dbReference>
<evidence type="ECO:0000313" key="5">
    <source>
        <dbReference type="EMBL" id="MBV6342469.1"/>
    </source>
</evidence>
<proteinExistence type="predicted"/>
<feature type="domain" description="Rubredoxin-like" evidence="3">
    <location>
        <begin position="365"/>
        <end position="399"/>
    </location>
</feature>
<organism evidence="5 6">
    <name type="scientific">Candidatus Magnetobacterium casense</name>
    <dbReference type="NCBI Taxonomy" id="1455061"/>
    <lineage>
        <taxon>Bacteria</taxon>
        <taxon>Pseudomonadati</taxon>
        <taxon>Nitrospirota</taxon>
        <taxon>Thermodesulfovibrionia</taxon>
        <taxon>Thermodesulfovibrionales</taxon>
        <taxon>Candidatus Magnetobacteriaceae</taxon>
        <taxon>Candidatus Magnetobacterium</taxon>
    </lineage>
</organism>
<dbReference type="Pfam" id="PF02915">
    <property type="entry name" value="Rubrerythrin"/>
    <property type="match status" value="1"/>
</dbReference>
<keyword evidence="1" id="KW-0813">Transport</keyword>
<feature type="domain" description="Ferritin-like diiron" evidence="4">
    <location>
        <begin position="230"/>
        <end position="360"/>
    </location>
</feature>
<dbReference type="InterPro" id="IPR024934">
    <property type="entry name" value="Rubredoxin-like_dom"/>
</dbReference>
<name>A0ABS6S0S8_9BACT</name>
<dbReference type="PROSITE" id="PS50903">
    <property type="entry name" value="RUBREDOXIN_LIKE"/>
    <property type="match status" value="1"/>
</dbReference>
<accession>A0ABS6S0S8</accession>
<keyword evidence="2" id="KW-0249">Electron transport</keyword>
<dbReference type="Proteomes" id="UP001196980">
    <property type="component" value="Unassembled WGS sequence"/>
</dbReference>
<dbReference type="SUPFAM" id="SSF57802">
    <property type="entry name" value="Rubredoxin-like"/>
    <property type="match status" value="1"/>
</dbReference>
<evidence type="ECO:0000256" key="1">
    <source>
        <dbReference type="ARBA" id="ARBA00022448"/>
    </source>
</evidence>
<dbReference type="InterPro" id="IPR009040">
    <property type="entry name" value="Ferritin-like_diiron"/>
</dbReference>
<keyword evidence="6" id="KW-1185">Reference proteome</keyword>
<dbReference type="Gene3D" id="2.20.28.10">
    <property type="match status" value="1"/>
</dbReference>
<evidence type="ECO:0000259" key="3">
    <source>
        <dbReference type="PROSITE" id="PS50903"/>
    </source>
</evidence>
<dbReference type="InterPro" id="IPR003251">
    <property type="entry name" value="Rr_diiron-bd_dom"/>
</dbReference>
<dbReference type="InterPro" id="IPR009078">
    <property type="entry name" value="Ferritin-like_SF"/>
</dbReference>
<dbReference type="Pfam" id="PF21349">
    <property type="entry name" value="RUBY_RBDX"/>
    <property type="match status" value="1"/>
</dbReference>
<dbReference type="Gene3D" id="1.20.1260.10">
    <property type="match status" value="1"/>
</dbReference>
<dbReference type="PROSITE" id="PS50905">
    <property type="entry name" value="FERRITIN_LIKE"/>
    <property type="match status" value="1"/>
</dbReference>
<dbReference type="InterPro" id="IPR012347">
    <property type="entry name" value="Ferritin-like"/>
</dbReference>
<dbReference type="InterPro" id="IPR052753">
    <property type="entry name" value="Rbr2/Nigerythrin"/>
</dbReference>
<evidence type="ECO:0000256" key="2">
    <source>
        <dbReference type="ARBA" id="ARBA00022982"/>
    </source>
</evidence>
<dbReference type="EMBL" id="JABXWD010000262">
    <property type="protein sequence ID" value="MBV6342469.1"/>
    <property type="molecule type" value="Genomic_DNA"/>
</dbReference>
<dbReference type="InterPro" id="IPR029052">
    <property type="entry name" value="Metallo-depent_PP-like"/>
</dbReference>
<dbReference type="Gene3D" id="3.60.21.10">
    <property type="match status" value="1"/>
</dbReference>
<evidence type="ECO:0000259" key="4">
    <source>
        <dbReference type="PROSITE" id="PS50905"/>
    </source>
</evidence>
<dbReference type="SUPFAM" id="SSF47240">
    <property type="entry name" value="Ferritin-like"/>
    <property type="match status" value="1"/>
</dbReference>
<sequence length="400" mass="45140">MCGDPGCDGYNTKNVVVFEEILRMEADLAVVLGDLVPVGTEKYFRQFIDIVNANAKTPVFCVAGNHDVKEYDRFLGRKDYFIKAPNALLLIADNSRRYFTDATIQFIESTLREHAGDNVFVMFHIPPPNPFIQNNIAAEEWDKLKRATNEYRESIRLIFCGHVHSAFDYKIDGYRVIVTGGAGSRLDPIENTCLKTNVHHTFKMVYKHGKWSPEVTDIFFERTTPVYDKDGADREILEGLMAAFSGESQAHRKYLLYAEIAGNHGLLGMEKLFRALSESEFIHAKNMLIASNELGNTRANIVSAIEREKEEFTQIYPAYLEASGTNSSKRAYTAVSAAMEAERVHHAMLSEALDKLTDGMDIPVEKYHTCTRCGYTHRGERAPNICPACGTDMFKFTEVL</sequence>
<reference evidence="5 6" key="1">
    <citation type="journal article" date="2020" name="J Geophys Res Biogeosci">
        <title>Magnetotaxis as an Adaptation to Enable Bacterial Shuttling of Microbial Sulfur and Sulfur Cycling Across Aquatic Oxic#Anoxic Interfaces.</title>
        <authorList>
            <person name="Li J."/>
            <person name="Liu P."/>
            <person name="Wang J."/>
            <person name="Roberts A.P."/>
            <person name="Pan Y."/>
        </authorList>
    </citation>
    <scope>NUCLEOTIDE SEQUENCE [LARGE SCALE GENOMIC DNA]</scope>
    <source>
        <strain evidence="5 6">MYR-1_YQ</strain>
    </source>
</reference>
<evidence type="ECO:0000313" key="6">
    <source>
        <dbReference type="Proteomes" id="UP001196980"/>
    </source>
</evidence>
<dbReference type="SUPFAM" id="SSF56300">
    <property type="entry name" value="Metallo-dependent phosphatases"/>
    <property type="match status" value="1"/>
</dbReference>
<protein>
    <submittedName>
        <fullName evidence="5">Metallophosphoesterase</fullName>
    </submittedName>
</protein>
<gene>
    <name evidence="5" type="ORF">HWQ67_12820</name>
</gene>
<dbReference type="InterPro" id="IPR004843">
    <property type="entry name" value="Calcineurin-like_PHP"/>
</dbReference>
<dbReference type="RefSeq" id="WP_218253088.1">
    <property type="nucleotide sequence ID" value="NZ_JABXWD010000262.1"/>
</dbReference>
<comment type="caution">
    <text evidence="5">The sequence shown here is derived from an EMBL/GenBank/DDBJ whole genome shotgun (WGS) entry which is preliminary data.</text>
</comment>